<protein>
    <submittedName>
        <fullName evidence="1">Uncharacterized protein</fullName>
    </submittedName>
</protein>
<accession>A0A9P4R5W4</accession>
<keyword evidence="2" id="KW-1185">Reference proteome</keyword>
<dbReference type="EMBL" id="ML996103">
    <property type="protein sequence ID" value="KAF2739697.1"/>
    <property type="molecule type" value="Genomic_DNA"/>
</dbReference>
<dbReference type="Proteomes" id="UP000799444">
    <property type="component" value="Unassembled WGS sequence"/>
</dbReference>
<gene>
    <name evidence="1" type="ORF">EJ04DRAFT_287360</name>
</gene>
<comment type="caution">
    <text evidence="1">The sequence shown here is derived from an EMBL/GenBank/DDBJ whole genome shotgun (WGS) entry which is preliminary data.</text>
</comment>
<name>A0A9P4R5W4_9PLEO</name>
<organism evidence="1 2">
    <name type="scientific">Polyplosphaeria fusca</name>
    <dbReference type="NCBI Taxonomy" id="682080"/>
    <lineage>
        <taxon>Eukaryota</taxon>
        <taxon>Fungi</taxon>
        <taxon>Dikarya</taxon>
        <taxon>Ascomycota</taxon>
        <taxon>Pezizomycotina</taxon>
        <taxon>Dothideomycetes</taxon>
        <taxon>Pleosporomycetidae</taxon>
        <taxon>Pleosporales</taxon>
        <taxon>Tetraplosphaeriaceae</taxon>
        <taxon>Polyplosphaeria</taxon>
    </lineage>
</organism>
<proteinExistence type="predicted"/>
<evidence type="ECO:0000313" key="2">
    <source>
        <dbReference type="Proteomes" id="UP000799444"/>
    </source>
</evidence>
<dbReference type="AlphaFoldDB" id="A0A9P4R5W4"/>
<sequence length="166" mass="18471">MVDLRIADWHTGVYQLPVRSRLRICYRFTACGMTCRAGCGGSLPLYIVGSREHRMDRGELRASLGRFRIRWKGDRSKNTQHFRSRFCAAFNTDSAITDASPTIYSAASCALVPNFTRNKGTARQKCRDTIAKVPPLRRDEPCASSPSETPAETLHCTSAKLASLSI</sequence>
<evidence type="ECO:0000313" key="1">
    <source>
        <dbReference type="EMBL" id="KAF2739697.1"/>
    </source>
</evidence>
<reference evidence="1" key="1">
    <citation type="journal article" date="2020" name="Stud. Mycol.">
        <title>101 Dothideomycetes genomes: a test case for predicting lifestyles and emergence of pathogens.</title>
        <authorList>
            <person name="Haridas S."/>
            <person name="Albert R."/>
            <person name="Binder M."/>
            <person name="Bloem J."/>
            <person name="Labutti K."/>
            <person name="Salamov A."/>
            <person name="Andreopoulos B."/>
            <person name="Baker S."/>
            <person name="Barry K."/>
            <person name="Bills G."/>
            <person name="Bluhm B."/>
            <person name="Cannon C."/>
            <person name="Castanera R."/>
            <person name="Culley D."/>
            <person name="Daum C."/>
            <person name="Ezra D."/>
            <person name="Gonzalez J."/>
            <person name="Henrissat B."/>
            <person name="Kuo A."/>
            <person name="Liang C."/>
            <person name="Lipzen A."/>
            <person name="Lutzoni F."/>
            <person name="Magnuson J."/>
            <person name="Mondo S."/>
            <person name="Nolan M."/>
            <person name="Ohm R."/>
            <person name="Pangilinan J."/>
            <person name="Park H.-J."/>
            <person name="Ramirez L."/>
            <person name="Alfaro M."/>
            <person name="Sun H."/>
            <person name="Tritt A."/>
            <person name="Yoshinaga Y."/>
            <person name="Zwiers L.-H."/>
            <person name="Turgeon B."/>
            <person name="Goodwin S."/>
            <person name="Spatafora J."/>
            <person name="Crous P."/>
            <person name="Grigoriev I."/>
        </authorList>
    </citation>
    <scope>NUCLEOTIDE SEQUENCE</scope>
    <source>
        <strain evidence="1">CBS 125425</strain>
    </source>
</reference>